<dbReference type="STRING" id="3818.A0A445CD93"/>
<dbReference type="PROSITE" id="PS50127">
    <property type="entry name" value="UBC_2"/>
    <property type="match status" value="1"/>
</dbReference>
<dbReference type="EMBL" id="SDMP01000007">
    <property type="protein sequence ID" value="RYR48922.1"/>
    <property type="molecule type" value="Genomic_DNA"/>
</dbReference>
<evidence type="ECO:0000259" key="2">
    <source>
        <dbReference type="PROSITE" id="PS50127"/>
    </source>
</evidence>
<sequence length="223" mass="25604">MARRELRKLKMMLEPVQFCVGTSSLVVPGPARYRSQGEVQVNNARPNILQMQPLPYNIRKGELLLFEIMNSFLFSVFSFKDVLFHLYYIILTRKHILFYGLSFWNGILKYLFLSNSLNVLWPLLLNRLQSELMALMISRDSGIFAFPEDDNIFCWKGTITGRTDYKLSLSFPNDYSFKAPKVKFESTCFLPNVDVHGNICLDILQGRPKGEVNGASPSGFIIN</sequence>
<dbReference type="Pfam" id="PF00179">
    <property type="entry name" value="UQ_con"/>
    <property type="match status" value="1"/>
</dbReference>
<dbReference type="InterPro" id="IPR050113">
    <property type="entry name" value="Ub_conjugating_enzyme"/>
</dbReference>
<organism evidence="3 4">
    <name type="scientific">Arachis hypogaea</name>
    <name type="common">Peanut</name>
    <dbReference type="NCBI Taxonomy" id="3818"/>
    <lineage>
        <taxon>Eukaryota</taxon>
        <taxon>Viridiplantae</taxon>
        <taxon>Streptophyta</taxon>
        <taxon>Embryophyta</taxon>
        <taxon>Tracheophyta</taxon>
        <taxon>Spermatophyta</taxon>
        <taxon>Magnoliopsida</taxon>
        <taxon>eudicotyledons</taxon>
        <taxon>Gunneridae</taxon>
        <taxon>Pentapetalae</taxon>
        <taxon>rosids</taxon>
        <taxon>fabids</taxon>
        <taxon>Fabales</taxon>
        <taxon>Fabaceae</taxon>
        <taxon>Papilionoideae</taxon>
        <taxon>50 kb inversion clade</taxon>
        <taxon>dalbergioids sensu lato</taxon>
        <taxon>Dalbergieae</taxon>
        <taxon>Pterocarpus clade</taxon>
        <taxon>Arachis</taxon>
    </lineage>
</organism>
<evidence type="ECO:0000313" key="3">
    <source>
        <dbReference type="EMBL" id="RYR48922.1"/>
    </source>
</evidence>
<dbReference type="Proteomes" id="UP000289738">
    <property type="component" value="Chromosome A07"/>
</dbReference>
<name>A0A445CD93_ARAHY</name>
<protein>
    <recommendedName>
        <fullName evidence="2">UBC core domain-containing protein</fullName>
    </recommendedName>
</protein>
<dbReference type="InterPro" id="IPR000608">
    <property type="entry name" value="UBC"/>
</dbReference>
<feature type="transmembrane region" description="Helical" evidence="1">
    <location>
        <begin position="68"/>
        <end position="90"/>
    </location>
</feature>
<feature type="transmembrane region" description="Helical" evidence="1">
    <location>
        <begin position="96"/>
        <end position="124"/>
    </location>
</feature>
<keyword evidence="1" id="KW-0472">Membrane</keyword>
<keyword evidence="1" id="KW-0812">Transmembrane</keyword>
<dbReference type="InterPro" id="IPR016135">
    <property type="entry name" value="UBQ-conjugating_enzyme/RWD"/>
</dbReference>
<evidence type="ECO:0000313" key="4">
    <source>
        <dbReference type="Proteomes" id="UP000289738"/>
    </source>
</evidence>
<proteinExistence type="predicted"/>
<keyword evidence="1" id="KW-1133">Transmembrane helix</keyword>
<dbReference type="Gene3D" id="3.10.110.10">
    <property type="entry name" value="Ubiquitin Conjugating Enzyme"/>
    <property type="match status" value="1"/>
</dbReference>
<dbReference type="AlphaFoldDB" id="A0A445CD93"/>
<gene>
    <name evidence="3" type="ORF">Ahy_A07g035036</name>
</gene>
<evidence type="ECO:0000256" key="1">
    <source>
        <dbReference type="SAM" id="Phobius"/>
    </source>
</evidence>
<accession>A0A445CD93</accession>
<feature type="domain" description="UBC core" evidence="2">
    <location>
        <begin position="123"/>
        <end position="223"/>
    </location>
</feature>
<dbReference type="SUPFAM" id="SSF54495">
    <property type="entry name" value="UBC-like"/>
    <property type="match status" value="1"/>
</dbReference>
<comment type="caution">
    <text evidence="3">The sequence shown here is derived from an EMBL/GenBank/DDBJ whole genome shotgun (WGS) entry which is preliminary data.</text>
</comment>
<reference evidence="3 4" key="1">
    <citation type="submission" date="2019-01" db="EMBL/GenBank/DDBJ databases">
        <title>Sequencing of cultivated peanut Arachis hypogaea provides insights into genome evolution and oil improvement.</title>
        <authorList>
            <person name="Chen X."/>
        </authorList>
    </citation>
    <scope>NUCLEOTIDE SEQUENCE [LARGE SCALE GENOMIC DNA]</scope>
    <source>
        <strain evidence="4">cv. Fuhuasheng</strain>
        <tissue evidence="3">Leaves</tissue>
    </source>
</reference>
<keyword evidence="4" id="KW-1185">Reference proteome</keyword>
<dbReference type="PANTHER" id="PTHR24067">
    <property type="entry name" value="UBIQUITIN-CONJUGATING ENZYME E2"/>
    <property type="match status" value="1"/>
</dbReference>